<dbReference type="PANTHER" id="PTHR11014:SF63">
    <property type="entry name" value="METALLOPEPTIDASE, PUTATIVE (AFU_ORTHOLOGUE AFUA_6G09600)-RELATED"/>
    <property type="match status" value="1"/>
</dbReference>
<keyword evidence="4" id="KW-1185">Reference proteome</keyword>
<feature type="region of interest" description="Disordered" evidence="1">
    <location>
        <begin position="422"/>
        <end position="714"/>
    </location>
</feature>
<dbReference type="SUPFAM" id="SSF53187">
    <property type="entry name" value="Zn-dependent exopeptidases"/>
    <property type="match status" value="1"/>
</dbReference>
<dbReference type="NCBIfam" id="TIGR01891">
    <property type="entry name" value="amidohydrolases"/>
    <property type="match status" value="1"/>
</dbReference>
<dbReference type="InterPro" id="IPR036264">
    <property type="entry name" value="Bact_exopeptidase_dim_dom"/>
</dbReference>
<feature type="compositionally biased region" description="Low complexity" evidence="1">
    <location>
        <begin position="490"/>
        <end position="500"/>
    </location>
</feature>
<dbReference type="EMBL" id="BAABIK010000021">
    <property type="protein sequence ID" value="GAA4948919.1"/>
    <property type="molecule type" value="Genomic_DNA"/>
</dbReference>
<evidence type="ECO:0000313" key="4">
    <source>
        <dbReference type="Proteomes" id="UP001499993"/>
    </source>
</evidence>
<dbReference type="PANTHER" id="PTHR11014">
    <property type="entry name" value="PEPTIDASE M20 FAMILY MEMBER"/>
    <property type="match status" value="1"/>
</dbReference>
<dbReference type="Gene3D" id="3.40.630.10">
    <property type="entry name" value="Zn peptidases"/>
    <property type="match status" value="1"/>
</dbReference>
<evidence type="ECO:0000259" key="2">
    <source>
        <dbReference type="Pfam" id="PF07687"/>
    </source>
</evidence>
<comment type="caution">
    <text evidence="3">The sequence shown here is derived from an EMBL/GenBank/DDBJ whole genome shotgun (WGS) entry which is preliminary data.</text>
</comment>
<evidence type="ECO:0000256" key="1">
    <source>
        <dbReference type="SAM" id="MobiDB-lite"/>
    </source>
</evidence>
<dbReference type="Pfam" id="PF07687">
    <property type="entry name" value="M20_dimer"/>
    <property type="match status" value="1"/>
</dbReference>
<dbReference type="InterPro" id="IPR011650">
    <property type="entry name" value="Peptidase_M20_dimer"/>
</dbReference>
<dbReference type="Gene3D" id="3.30.70.360">
    <property type="match status" value="1"/>
</dbReference>
<evidence type="ECO:0000313" key="3">
    <source>
        <dbReference type="EMBL" id="GAA4948919.1"/>
    </source>
</evidence>
<dbReference type="SUPFAM" id="SSF55031">
    <property type="entry name" value="Bacterial exopeptidase dimerisation domain"/>
    <property type="match status" value="1"/>
</dbReference>
<dbReference type="Pfam" id="PF01546">
    <property type="entry name" value="Peptidase_M20"/>
    <property type="match status" value="1"/>
</dbReference>
<feature type="domain" description="Peptidase M20 dimerisation" evidence="2">
    <location>
        <begin position="192"/>
        <end position="287"/>
    </location>
</feature>
<dbReference type="Proteomes" id="UP001499993">
    <property type="component" value="Unassembled WGS sequence"/>
</dbReference>
<feature type="compositionally biased region" description="Pro residues" evidence="1">
    <location>
        <begin position="479"/>
        <end position="489"/>
    </location>
</feature>
<protein>
    <recommendedName>
        <fullName evidence="2">Peptidase M20 dimerisation domain-containing protein</fullName>
    </recommendedName>
</protein>
<dbReference type="InterPro" id="IPR002933">
    <property type="entry name" value="Peptidase_M20"/>
</dbReference>
<accession>A0ABP9GRU2</accession>
<organism evidence="3 4">
    <name type="scientific">Streptomonospora halophila</name>
    <dbReference type="NCBI Taxonomy" id="427369"/>
    <lineage>
        <taxon>Bacteria</taxon>
        <taxon>Bacillati</taxon>
        <taxon>Actinomycetota</taxon>
        <taxon>Actinomycetes</taxon>
        <taxon>Streptosporangiales</taxon>
        <taxon>Nocardiopsidaceae</taxon>
        <taxon>Streptomonospora</taxon>
    </lineage>
</organism>
<reference evidence="4" key="1">
    <citation type="journal article" date="2019" name="Int. J. Syst. Evol. Microbiol.">
        <title>The Global Catalogue of Microorganisms (GCM) 10K type strain sequencing project: providing services to taxonomists for standard genome sequencing and annotation.</title>
        <authorList>
            <consortium name="The Broad Institute Genomics Platform"/>
            <consortium name="The Broad Institute Genome Sequencing Center for Infectious Disease"/>
            <person name="Wu L."/>
            <person name="Ma J."/>
        </authorList>
    </citation>
    <scope>NUCLEOTIDE SEQUENCE [LARGE SCALE GENOMIC DNA]</scope>
    <source>
        <strain evidence="4">JCM 18123</strain>
    </source>
</reference>
<feature type="compositionally biased region" description="Low complexity" evidence="1">
    <location>
        <begin position="454"/>
        <end position="478"/>
    </location>
</feature>
<sequence>MRLVDEIFPLVEGFYVDLHKNPELSNQEHRTAGAVAEWLTRAGFDVETGVGGTGVVGVLRNGEGPTVLLRGDMDALPVQERTGLPYASTARGRDDDGQDVPIMHACGHDAHTACLVGTADLLAEARDEWHGTLMVVAQPGEETLDGATAMLRDGLYTRFGRPDVVLAQHLGPQPAGMVAHRAGTIMAATTNLRVRVFGSGGHAARPENTVDPVLIAANIVNRLQTIVAREISPSEMAVVTVGVLRAGTKANVIPEEAYLEIDTRALNPAVADRLHSAIDRIVRAEAAASGAQRDPEISVARETGVTANEPEATAEVVAAHRAYFGDDRVVELPEPTTGSEDFSAFGLPGDPAPVPYVYWFLGSTPHDVWEAAPGETPYEKLMGVPATHSPFFAPDRESTLRAGLAAMSLGALTYLGTPGAPAGAATGGQASMSAGPGPGEAAGPVRPDEPAPAPAVAGPAESGFPGAVAPEGDAAAPAPDYPPPVPPTAVYPGEPAPAAAEGEEEQGEPTAYTDMDPYLDDDENAAPDYGPPPSGAPMAPPPQGPPIAAPPPQGPPVAAPPPPPGAVPYSTEGAPEPGGHPVGNAPSGGYPANGYPSGGYPAEGRPPGGYPAEDHPQGGHPVGGHPAEGPPPVAYPGDGQPPGAYPGGHPSGGYPADPYGRPLPDPRFSDPRYPGPEQPDAQQPVQYGGPEQQDDHDRSGDNGQEPPQGPTYRL</sequence>
<gene>
    <name evidence="3" type="ORF">GCM10023224_36180</name>
</gene>
<dbReference type="InterPro" id="IPR017439">
    <property type="entry name" value="Amidohydrolase"/>
</dbReference>
<name>A0ABP9GRU2_9ACTN</name>
<feature type="compositionally biased region" description="Pro residues" evidence="1">
    <location>
        <begin position="529"/>
        <end position="566"/>
    </location>
</feature>
<proteinExistence type="predicted"/>